<dbReference type="Proteomes" id="UP000184391">
    <property type="component" value="Unassembled WGS sequence"/>
</dbReference>
<proteinExistence type="predicted"/>
<dbReference type="STRING" id="198312.SAMN02745193_01057"/>
<dbReference type="EMBL" id="FRDF01000005">
    <property type="protein sequence ID" value="SHN53918.1"/>
    <property type="molecule type" value="Genomic_DNA"/>
</dbReference>
<name>A0A1M7S633_9SPHN</name>
<gene>
    <name evidence="1" type="ORF">SAMN02745193_01057</name>
</gene>
<sequence length="242" mass="26181">MMPVSAFTPATLGKSAARLCRRACRLPRTLARNNSGVAFVEFAFAAPLVLGMGMLGTETAFYVITHMQVSQVAMQIADNVSRVGEQDVLIARQVFESDINESFIGAERLGEQIDIFEQGRIIVSSLQQNADGGQWIAWQRCRGAKVHDSTFGVQGNGATGTTFPGMGEAGREITASPGTAVIFVEISYDYEALTPFDIFDGNAITYTAAFNIRDNRNLTGLFQRNPPAPVANCNIYSADRPA</sequence>
<reference evidence="2" key="1">
    <citation type="submission" date="2016-12" db="EMBL/GenBank/DDBJ databases">
        <authorList>
            <person name="Varghese N."/>
            <person name="Submissions S."/>
        </authorList>
    </citation>
    <scope>NUCLEOTIDE SEQUENCE [LARGE SCALE GENOMIC DNA]</scope>
    <source>
        <strain evidence="2">DSM 11032</strain>
    </source>
</reference>
<dbReference type="RefSeq" id="WP_245790092.1">
    <property type="nucleotide sequence ID" value="NZ_FRDF01000005.1"/>
</dbReference>
<dbReference type="AlphaFoldDB" id="A0A1M7S633"/>
<keyword evidence="2" id="KW-1185">Reference proteome</keyword>
<evidence type="ECO:0000313" key="2">
    <source>
        <dbReference type="Proteomes" id="UP000184391"/>
    </source>
</evidence>
<evidence type="ECO:0008006" key="3">
    <source>
        <dbReference type="Google" id="ProtNLM"/>
    </source>
</evidence>
<organism evidence="1 2">
    <name type="scientific">Erythrobacter sanguineus</name>
    <dbReference type="NCBI Taxonomy" id="198312"/>
    <lineage>
        <taxon>Bacteria</taxon>
        <taxon>Pseudomonadati</taxon>
        <taxon>Pseudomonadota</taxon>
        <taxon>Alphaproteobacteria</taxon>
        <taxon>Sphingomonadales</taxon>
        <taxon>Erythrobacteraceae</taxon>
        <taxon>Erythrobacter/Porphyrobacter group</taxon>
        <taxon>Erythrobacter</taxon>
    </lineage>
</organism>
<protein>
    <recommendedName>
        <fullName evidence="3">TadE-like protein</fullName>
    </recommendedName>
</protein>
<accession>A0A1M7S633</accession>
<evidence type="ECO:0000313" key="1">
    <source>
        <dbReference type="EMBL" id="SHN53918.1"/>
    </source>
</evidence>